<name>A0A9E9NX24_9BURK</name>
<evidence type="ECO:0008006" key="5">
    <source>
        <dbReference type="Google" id="ProtNLM"/>
    </source>
</evidence>
<sequence>MQNKVVAVYRNDEVAHAAVNELLEDGFTLDQIYISSEDDAGQVEKYDRIGESNLLVDLKGDLGDFYRSIIGVDGILEKTGFYTKALKEGHVVVSVDTDSYEKAREAAKTMNHFETLGTSDISAFPEPGFDKSKENDAFDVVGTGVLIFKHDQSQGNQMDMNDTRNSSSDFTKKVSQATENVKNSVASATDKTTNSIKSAADKTKETVKDAADATSSAMEKAVDKTSEVLKKAGDSVKEMFGKDDSEEKHDETTRSASSAGDNFSEVAFKNHWRIRYLSSGGEYNDCEPAYQYGAQLAENEKKHLNRPWEQVEPSAHAAWELYNRDSEQSWEKNRDAIKFGWDYVMEGHKPGKSFF</sequence>
<dbReference type="EMBL" id="CP098248">
    <property type="protein sequence ID" value="WAV96613.1"/>
    <property type="molecule type" value="Genomic_DNA"/>
</dbReference>
<dbReference type="Gene3D" id="1.20.120.20">
    <property type="entry name" value="Apolipoprotein"/>
    <property type="match status" value="1"/>
</dbReference>
<protein>
    <recommendedName>
        <fullName evidence="5">General stress protein 17M-like domain-containing protein</fullName>
    </recommendedName>
</protein>
<dbReference type="RefSeq" id="WP_269264090.1">
    <property type="nucleotide sequence ID" value="NZ_CP098248.1"/>
</dbReference>
<evidence type="ECO:0000313" key="3">
    <source>
        <dbReference type="EMBL" id="WAV96613.1"/>
    </source>
</evidence>
<reference evidence="3" key="1">
    <citation type="journal article" date="2022" name="Front. Microbiol.">
        <title>New perspectives on an old grouping: The genomic and phenotypic variability of Oxalobacter formigenes and the implications for calcium oxalate stone prevention.</title>
        <authorList>
            <person name="Chmiel J.A."/>
            <person name="Carr C."/>
            <person name="Stuivenberg G.A."/>
            <person name="Venema R."/>
            <person name="Chanyi R.M."/>
            <person name="Al K.F."/>
            <person name="Giguere D."/>
            <person name="Say H."/>
            <person name="Akouris P.P."/>
            <person name="Dominguez Romero S.A."/>
            <person name="Kwong A."/>
            <person name="Tai V."/>
            <person name="Koval S.F."/>
            <person name="Razvi H."/>
            <person name="Bjazevic J."/>
            <person name="Burton J.P."/>
        </authorList>
    </citation>
    <scope>NUCLEOTIDE SEQUENCE</scope>
    <source>
        <strain evidence="3">HOxNP-1</strain>
    </source>
</reference>
<accession>A0A9E9NX24</accession>
<proteinExistence type="predicted"/>
<evidence type="ECO:0000313" key="4">
    <source>
        <dbReference type="Proteomes" id="UP001164794"/>
    </source>
</evidence>
<organism evidence="2">
    <name type="scientific">Oxalobacter aliiformigenes</name>
    <dbReference type="NCBI Taxonomy" id="2946593"/>
    <lineage>
        <taxon>Bacteria</taxon>
        <taxon>Pseudomonadati</taxon>
        <taxon>Pseudomonadota</taxon>
        <taxon>Betaproteobacteria</taxon>
        <taxon>Burkholderiales</taxon>
        <taxon>Oxalobacteraceae</taxon>
        <taxon>Oxalobacter</taxon>
    </lineage>
</organism>
<gene>
    <name evidence="3" type="ORF">NB645_07225</name>
    <name evidence="2" type="ORF">NB646_08370</name>
</gene>
<reference evidence="2" key="2">
    <citation type="journal article" date="2022" name="Front. Microbiol.">
        <title>New perspectives on an old grouping: The genomic and phenotypic variability of Oxalobacter formigenes and the implications for calcium oxalate stone prevention.</title>
        <authorList>
            <person name="Chmiel J.A."/>
            <person name="Carr C."/>
            <person name="Stuivenberg G.A."/>
            <person name="Venema R."/>
            <person name="Chanyi R.M."/>
            <person name="Al K.F."/>
            <person name="Giguere D."/>
            <person name="Say H."/>
            <person name="Akouris P.P."/>
            <person name="Dominguez Romero S.A."/>
            <person name="Kwong A."/>
            <person name="Tai V."/>
            <person name="Koval S.F."/>
            <person name="Razvi H."/>
            <person name="Bjazevic J."/>
            <person name="Burton J.P."/>
        </authorList>
    </citation>
    <scope>NUCLEOTIDE SEQUENCE</scope>
    <source>
        <strain evidence="2">OxK</strain>
    </source>
</reference>
<keyword evidence="4" id="KW-1185">Reference proteome</keyword>
<feature type="region of interest" description="Disordered" evidence="1">
    <location>
        <begin position="238"/>
        <end position="259"/>
    </location>
</feature>
<feature type="compositionally biased region" description="Basic and acidic residues" evidence="1">
    <location>
        <begin position="238"/>
        <end position="253"/>
    </location>
</feature>
<evidence type="ECO:0000256" key="1">
    <source>
        <dbReference type="SAM" id="MobiDB-lite"/>
    </source>
</evidence>
<dbReference type="Proteomes" id="UP001164794">
    <property type="component" value="Chromosome"/>
</dbReference>
<dbReference type="AlphaFoldDB" id="A0A9E9NX24"/>
<evidence type="ECO:0000313" key="2">
    <source>
        <dbReference type="EMBL" id="WAV90838.1"/>
    </source>
</evidence>
<feature type="region of interest" description="Disordered" evidence="1">
    <location>
        <begin position="155"/>
        <end position="194"/>
    </location>
</feature>
<dbReference type="EMBL" id="CP098251">
    <property type="protein sequence ID" value="WAV90838.1"/>
    <property type="molecule type" value="Genomic_DNA"/>
</dbReference>
<dbReference type="Proteomes" id="UP001164819">
    <property type="component" value="Chromosome"/>
</dbReference>